<dbReference type="GO" id="GO:0000976">
    <property type="term" value="F:transcription cis-regulatory region binding"/>
    <property type="evidence" value="ECO:0007669"/>
    <property type="project" value="TreeGrafter"/>
</dbReference>
<dbReference type="VEuPathDB" id="CryptoDB:Cvel_14451"/>
<feature type="region of interest" description="Disordered" evidence="4">
    <location>
        <begin position="360"/>
        <end position="389"/>
    </location>
</feature>
<evidence type="ECO:0000256" key="4">
    <source>
        <dbReference type="SAM" id="MobiDB-lite"/>
    </source>
</evidence>
<dbReference type="SMART" id="SM00248">
    <property type="entry name" value="ANK"/>
    <property type="match status" value="7"/>
</dbReference>
<evidence type="ECO:0000313" key="5">
    <source>
        <dbReference type="EMBL" id="CEM04936.1"/>
    </source>
</evidence>
<dbReference type="Gene3D" id="1.25.40.20">
    <property type="entry name" value="Ankyrin repeat-containing domain"/>
    <property type="match status" value="2"/>
</dbReference>
<dbReference type="GO" id="GO:0045944">
    <property type="term" value="P:positive regulation of transcription by RNA polymerase II"/>
    <property type="evidence" value="ECO:0007669"/>
    <property type="project" value="TreeGrafter"/>
</dbReference>
<dbReference type="InterPro" id="IPR036770">
    <property type="entry name" value="Ankyrin_rpt-contain_sf"/>
</dbReference>
<dbReference type="InterPro" id="IPR050663">
    <property type="entry name" value="Ankyrin-SOCS_Box"/>
</dbReference>
<dbReference type="PROSITE" id="PS50088">
    <property type="entry name" value="ANK_REPEAT"/>
    <property type="match status" value="4"/>
</dbReference>
<dbReference type="SUPFAM" id="SSF48403">
    <property type="entry name" value="Ankyrin repeat"/>
    <property type="match status" value="1"/>
</dbReference>
<dbReference type="PhylomeDB" id="A0A0G4F123"/>
<evidence type="ECO:0000256" key="3">
    <source>
        <dbReference type="PROSITE-ProRule" id="PRU00023"/>
    </source>
</evidence>
<dbReference type="InterPro" id="IPR002110">
    <property type="entry name" value="Ankyrin_rpt"/>
</dbReference>
<gene>
    <name evidence="5" type="ORF">Cvel_14451</name>
</gene>
<feature type="compositionally biased region" description="Basic and acidic residues" evidence="4">
    <location>
        <begin position="361"/>
        <end position="377"/>
    </location>
</feature>
<feature type="repeat" description="ANK" evidence="3">
    <location>
        <begin position="284"/>
        <end position="316"/>
    </location>
</feature>
<dbReference type="GO" id="GO:0005634">
    <property type="term" value="C:nucleus"/>
    <property type="evidence" value="ECO:0007669"/>
    <property type="project" value="TreeGrafter"/>
</dbReference>
<dbReference type="PANTHER" id="PTHR24193:SF121">
    <property type="entry name" value="ADA2A-CONTAINING COMPLEX COMPONENT 3, ISOFORM D"/>
    <property type="match status" value="1"/>
</dbReference>
<sequence>MEEENSPDPLELSPECLLHVRQYRPIDSDLIVAAVERGDVEEVVMLIRLGGDPNTGRKLTEWEVNEQWEDILDRVCDEFREVRIPDRESPAWTEEWQQKVDRIVDKFRWPVVCIASQRGDTNMVSALLKCGASPVARGGLALLTPLRLACRHDQTETADVLLKAGAGVNDFLSQEQFMRSDCMTHTLRQMLRQRRFEMTVRVPQPPELSLPSVFAKAGRSPLHDAIEAGSMPAFEWLLAHGADVNKQDPISQETPLHMAAVNDRLDMLERLLQAGADKEKGNSKGEAPLHRAVEAGYAEPARALLKHGADVNATAEDGRTALHVAARFNRAEFVAILADAGADMNARTHPRPPLLTQALQAHREREREREGERREAEAGEMPQGERANGEIAGADNQILHDLLDIIVPSFHVRMQRRTDPSLSRNLLMGRGNADTDRDDGEEGGSGMN</sequence>
<name>A0A0G4F123_9ALVE</name>
<keyword evidence="1" id="KW-0677">Repeat</keyword>
<dbReference type="PANTHER" id="PTHR24193">
    <property type="entry name" value="ANKYRIN REPEAT PROTEIN"/>
    <property type="match status" value="1"/>
</dbReference>
<organism evidence="5">
    <name type="scientific">Chromera velia CCMP2878</name>
    <dbReference type="NCBI Taxonomy" id="1169474"/>
    <lineage>
        <taxon>Eukaryota</taxon>
        <taxon>Sar</taxon>
        <taxon>Alveolata</taxon>
        <taxon>Colpodellida</taxon>
        <taxon>Chromeraceae</taxon>
        <taxon>Chromera</taxon>
    </lineage>
</organism>
<evidence type="ECO:0000256" key="1">
    <source>
        <dbReference type="ARBA" id="ARBA00022737"/>
    </source>
</evidence>
<accession>A0A0G4F123</accession>
<feature type="repeat" description="ANK" evidence="3">
    <location>
        <begin position="317"/>
        <end position="349"/>
    </location>
</feature>
<evidence type="ECO:0000256" key="2">
    <source>
        <dbReference type="ARBA" id="ARBA00023043"/>
    </source>
</evidence>
<dbReference type="Pfam" id="PF00023">
    <property type="entry name" value="Ank"/>
    <property type="match status" value="2"/>
</dbReference>
<feature type="repeat" description="ANK" evidence="3">
    <location>
        <begin position="251"/>
        <end position="283"/>
    </location>
</feature>
<feature type="repeat" description="ANK" evidence="3">
    <location>
        <begin position="217"/>
        <end position="249"/>
    </location>
</feature>
<dbReference type="EMBL" id="CDMZ01000032">
    <property type="protein sequence ID" value="CEM04936.1"/>
    <property type="molecule type" value="Genomic_DNA"/>
</dbReference>
<protein>
    <submittedName>
        <fullName evidence="5">Uncharacterized protein</fullName>
    </submittedName>
</protein>
<proteinExistence type="predicted"/>
<dbReference type="Pfam" id="PF12796">
    <property type="entry name" value="Ank_2"/>
    <property type="match status" value="1"/>
</dbReference>
<dbReference type="AlphaFoldDB" id="A0A0G4F123"/>
<reference evidence="5" key="1">
    <citation type="submission" date="2014-11" db="EMBL/GenBank/DDBJ databases">
        <authorList>
            <person name="Otto D Thomas"/>
            <person name="Naeem Raeece"/>
        </authorList>
    </citation>
    <scope>NUCLEOTIDE SEQUENCE</scope>
</reference>
<feature type="region of interest" description="Disordered" evidence="4">
    <location>
        <begin position="415"/>
        <end position="448"/>
    </location>
</feature>
<keyword evidence="2 3" id="KW-0040">ANK repeat</keyword>
<dbReference type="PROSITE" id="PS50297">
    <property type="entry name" value="ANK_REP_REGION"/>
    <property type="match status" value="4"/>
</dbReference>